<accession>A0ABP7YXA7</accession>
<feature type="region of interest" description="Disordered" evidence="1">
    <location>
        <begin position="141"/>
        <end position="208"/>
    </location>
</feature>
<feature type="compositionally biased region" description="Acidic residues" evidence="1">
    <location>
        <begin position="144"/>
        <end position="180"/>
    </location>
</feature>
<gene>
    <name evidence="3" type="ORF">GCM10022216_23270</name>
</gene>
<keyword evidence="2" id="KW-0472">Membrane</keyword>
<protein>
    <recommendedName>
        <fullName evidence="5">CCDC81-like prokaryotic HU domain-containing protein</fullName>
    </recommendedName>
</protein>
<keyword evidence="2" id="KW-0812">Transmembrane</keyword>
<evidence type="ECO:0000256" key="2">
    <source>
        <dbReference type="SAM" id="Phobius"/>
    </source>
</evidence>
<keyword evidence="2" id="KW-1133">Transmembrane helix</keyword>
<feature type="transmembrane region" description="Helical" evidence="2">
    <location>
        <begin position="226"/>
        <end position="246"/>
    </location>
</feature>
<sequence>MDLGRYIFQVLKHRNEVYVKGLGVFKRIHTSSVYDEQKAVYLPPLTYLEFDSKAVDGVDLADYIQQANQVSRTDAEALVQEAVLNLFDQIRDHGQASLHHLGHLIRHGNSLVFKAEDLSGFQLQPVDGGEVRPKVDEEVVFTQQEEEPIQPEEIIEPSLEEEPIDELTEEESPEIEEEPVQETLQTDDVAPVMGNPEEENRTEANSTEQVEPYYYEEEEPAKSSKAIWYIAAALIGLLIVGALYYFNRPDQGEVLDLTNDKNIQQTVPLDSNQIKTDSIAATDSTLRIQDSIPVADTVAKAPVKKPLIPEGHHYYIIIGKHSTLAKAYEQAEAFNKDGIPSVRVIPSKLAKNKKTVIWDSYATKAQADSANAIVQKRYVSDAWVQKIN</sequence>
<name>A0ABP7YXA7_9SPHI</name>
<dbReference type="RefSeq" id="WP_344674897.1">
    <property type="nucleotide sequence ID" value="NZ_BAAAZI010000010.1"/>
</dbReference>
<reference evidence="4" key="1">
    <citation type="journal article" date="2019" name="Int. J. Syst. Evol. Microbiol.">
        <title>The Global Catalogue of Microorganisms (GCM) 10K type strain sequencing project: providing services to taxonomists for standard genome sequencing and annotation.</title>
        <authorList>
            <consortium name="The Broad Institute Genomics Platform"/>
            <consortium name="The Broad Institute Genome Sequencing Center for Infectious Disease"/>
            <person name="Wu L."/>
            <person name="Ma J."/>
        </authorList>
    </citation>
    <scope>NUCLEOTIDE SEQUENCE [LARGE SCALE GENOMIC DNA]</scope>
    <source>
        <strain evidence="4">JCM 16704</strain>
    </source>
</reference>
<keyword evidence="4" id="KW-1185">Reference proteome</keyword>
<evidence type="ECO:0000313" key="3">
    <source>
        <dbReference type="EMBL" id="GAA4142386.1"/>
    </source>
</evidence>
<dbReference type="Proteomes" id="UP001500101">
    <property type="component" value="Unassembled WGS sequence"/>
</dbReference>
<evidence type="ECO:0000313" key="4">
    <source>
        <dbReference type="Proteomes" id="UP001500101"/>
    </source>
</evidence>
<organism evidence="3 4">
    <name type="scientific">Sphingobacterium kyonggiense</name>
    <dbReference type="NCBI Taxonomy" id="714075"/>
    <lineage>
        <taxon>Bacteria</taxon>
        <taxon>Pseudomonadati</taxon>
        <taxon>Bacteroidota</taxon>
        <taxon>Sphingobacteriia</taxon>
        <taxon>Sphingobacteriales</taxon>
        <taxon>Sphingobacteriaceae</taxon>
        <taxon>Sphingobacterium</taxon>
    </lineage>
</organism>
<dbReference type="EMBL" id="BAAAZI010000010">
    <property type="protein sequence ID" value="GAA4142386.1"/>
    <property type="molecule type" value="Genomic_DNA"/>
</dbReference>
<evidence type="ECO:0000256" key="1">
    <source>
        <dbReference type="SAM" id="MobiDB-lite"/>
    </source>
</evidence>
<comment type="caution">
    <text evidence="3">The sequence shown here is derived from an EMBL/GenBank/DDBJ whole genome shotgun (WGS) entry which is preliminary data.</text>
</comment>
<proteinExistence type="predicted"/>
<evidence type="ECO:0008006" key="5">
    <source>
        <dbReference type="Google" id="ProtNLM"/>
    </source>
</evidence>